<comment type="subcellular location">
    <subcellularLocation>
        <location evidence="2">Cell membrane</location>
        <topology evidence="2">Single-pass type II membrane protein</topology>
    </subcellularLocation>
</comment>
<dbReference type="InterPro" id="IPR017853">
    <property type="entry name" value="GH"/>
</dbReference>
<comment type="catalytic activity">
    <reaction evidence="1">
        <text>Hydrolysis of (1-&gt;3)-beta-D-glucosidic linkages in (1-&gt;3)-beta-D-glucans.</text>
        <dbReference type="EC" id="3.2.1.39"/>
    </reaction>
</comment>
<dbReference type="SUPFAM" id="SSF51445">
    <property type="entry name" value="(Trans)glycosidases"/>
    <property type="match status" value="1"/>
</dbReference>
<dbReference type="PANTHER" id="PTHR16631">
    <property type="entry name" value="GLUCAN 1,3-BETA-GLUCOSIDASE"/>
    <property type="match status" value="1"/>
</dbReference>
<feature type="compositionally biased region" description="Polar residues" evidence="15">
    <location>
        <begin position="269"/>
        <end position="281"/>
    </location>
</feature>
<dbReference type="GO" id="GO:0009986">
    <property type="term" value="C:cell surface"/>
    <property type="evidence" value="ECO:0007669"/>
    <property type="project" value="TreeGrafter"/>
</dbReference>
<dbReference type="GeneID" id="41965892"/>
<evidence type="ECO:0000256" key="11">
    <source>
        <dbReference type="ARBA" id="ARBA00023326"/>
    </source>
</evidence>
<keyword evidence="7 16" id="KW-0472">Membrane</keyword>
<dbReference type="AlphaFoldDB" id="A0A6P8AXS8"/>
<feature type="compositionally biased region" description="Basic and acidic residues" evidence="15">
    <location>
        <begin position="186"/>
        <end position="200"/>
    </location>
</feature>
<feature type="compositionally biased region" description="Basic and acidic residues" evidence="15">
    <location>
        <begin position="1"/>
        <end position="17"/>
    </location>
</feature>
<evidence type="ECO:0000256" key="1">
    <source>
        <dbReference type="ARBA" id="ARBA00000382"/>
    </source>
</evidence>
<dbReference type="EC" id="3.2.1.39" evidence="4"/>
<dbReference type="PANTHER" id="PTHR16631:SF17">
    <property type="entry name" value="GLUCAN ENDO-1,3-BETA-GLUCOSIDASE BTGC"/>
    <property type="match status" value="1"/>
</dbReference>
<dbReference type="InterPro" id="IPR050732">
    <property type="entry name" value="Beta-glucan_modifiers"/>
</dbReference>
<organism evidence="17 18">
    <name type="scientific">Pyricularia grisea</name>
    <name type="common">Crabgrass-specific blast fungus</name>
    <name type="synonym">Magnaporthe grisea</name>
    <dbReference type="NCBI Taxonomy" id="148305"/>
    <lineage>
        <taxon>Eukaryota</taxon>
        <taxon>Fungi</taxon>
        <taxon>Dikarya</taxon>
        <taxon>Ascomycota</taxon>
        <taxon>Pezizomycotina</taxon>
        <taxon>Sordariomycetes</taxon>
        <taxon>Sordariomycetidae</taxon>
        <taxon>Magnaporthales</taxon>
        <taxon>Pyriculariaceae</taxon>
        <taxon>Pyricularia</taxon>
    </lineage>
</organism>
<dbReference type="GO" id="GO:0071555">
    <property type="term" value="P:cell wall organization"/>
    <property type="evidence" value="ECO:0007669"/>
    <property type="project" value="UniProtKB-KW"/>
</dbReference>
<name>A0A6P8AXS8_PYRGI</name>
<keyword evidence="5" id="KW-1003">Cell membrane</keyword>
<feature type="transmembrane region" description="Helical" evidence="16">
    <location>
        <begin position="404"/>
        <end position="428"/>
    </location>
</feature>
<dbReference type="GO" id="GO:0000272">
    <property type="term" value="P:polysaccharide catabolic process"/>
    <property type="evidence" value="ECO:0007669"/>
    <property type="project" value="UniProtKB-KW"/>
</dbReference>
<reference evidence="18" key="3">
    <citation type="submission" date="2025-08" db="UniProtKB">
        <authorList>
            <consortium name="RefSeq"/>
        </authorList>
    </citation>
    <scope>IDENTIFICATION</scope>
    <source>
        <strain evidence="18">NI907</strain>
    </source>
</reference>
<evidence type="ECO:0000256" key="8">
    <source>
        <dbReference type="ARBA" id="ARBA00023180"/>
    </source>
</evidence>
<dbReference type="Proteomes" id="UP000515153">
    <property type="component" value="Chromosome VII"/>
</dbReference>
<keyword evidence="6" id="KW-0378">Hydrolase</keyword>
<evidence type="ECO:0000256" key="14">
    <source>
        <dbReference type="ARBA" id="ARBA00043078"/>
    </source>
</evidence>
<evidence type="ECO:0000256" key="10">
    <source>
        <dbReference type="ARBA" id="ARBA00023316"/>
    </source>
</evidence>
<feature type="compositionally biased region" description="Low complexity" evidence="15">
    <location>
        <begin position="40"/>
        <end position="52"/>
    </location>
</feature>
<feature type="region of interest" description="Disordered" evidence="15">
    <location>
        <begin position="361"/>
        <end position="395"/>
    </location>
</feature>
<comment type="function">
    <text evidence="12">Glucanases play a role in cell expansion during growth, in cell-cell fusion during mating, and in spore release during sporulation. This enzyme may be involved in beta-glucan degradation. Active on laminarin and lichenan.</text>
</comment>
<protein>
    <recommendedName>
        <fullName evidence="4">glucan endo-1,3-beta-D-glucosidase</fullName>
        <ecNumber evidence="4">3.2.1.39</ecNumber>
    </recommendedName>
    <alternativeName>
        <fullName evidence="14">Endo-1,3-beta-glucanase btgC</fullName>
    </alternativeName>
    <alternativeName>
        <fullName evidence="13">Laminarinase btgC</fullName>
    </alternativeName>
</protein>
<evidence type="ECO:0000256" key="12">
    <source>
        <dbReference type="ARBA" id="ARBA00037649"/>
    </source>
</evidence>
<keyword evidence="17" id="KW-1185">Reference proteome</keyword>
<dbReference type="GO" id="GO:0042973">
    <property type="term" value="F:glucan endo-1,3-beta-D-glucosidase activity"/>
    <property type="evidence" value="ECO:0007669"/>
    <property type="project" value="UniProtKB-EC"/>
</dbReference>
<feature type="compositionally biased region" description="Basic and acidic residues" evidence="15">
    <location>
        <begin position="108"/>
        <end position="120"/>
    </location>
</feature>
<keyword evidence="16" id="KW-1133">Transmembrane helix</keyword>
<evidence type="ECO:0000313" key="18">
    <source>
        <dbReference type="RefSeq" id="XP_030979726.1"/>
    </source>
</evidence>
<keyword evidence="11" id="KW-0624">Polysaccharide degradation</keyword>
<evidence type="ECO:0000256" key="13">
    <source>
        <dbReference type="ARBA" id="ARBA00042373"/>
    </source>
</evidence>
<keyword evidence="9" id="KW-0119">Carbohydrate metabolism</keyword>
<dbReference type="GO" id="GO:0005886">
    <property type="term" value="C:plasma membrane"/>
    <property type="evidence" value="ECO:0007669"/>
    <property type="project" value="UniProtKB-SubCell"/>
</dbReference>
<evidence type="ECO:0000256" key="3">
    <source>
        <dbReference type="ARBA" id="ARBA00008773"/>
    </source>
</evidence>
<dbReference type="GO" id="GO:0005576">
    <property type="term" value="C:extracellular region"/>
    <property type="evidence" value="ECO:0007669"/>
    <property type="project" value="TreeGrafter"/>
</dbReference>
<evidence type="ECO:0000313" key="17">
    <source>
        <dbReference type="Proteomes" id="UP000515153"/>
    </source>
</evidence>
<evidence type="ECO:0000256" key="5">
    <source>
        <dbReference type="ARBA" id="ARBA00022475"/>
    </source>
</evidence>
<evidence type="ECO:0000256" key="7">
    <source>
        <dbReference type="ARBA" id="ARBA00023136"/>
    </source>
</evidence>
<evidence type="ECO:0000256" key="16">
    <source>
        <dbReference type="SAM" id="Phobius"/>
    </source>
</evidence>
<evidence type="ECO:0000256" key="6">
    <source>
        <dbReference type="ARBA" id="ARBA00022801"/>
    </source>
</evidence>
<dbReference type="Gene3D" id="3.20.20.80">
    <property type="entry name" value="Glycosidases"/>
    <property type="match status" value="1"/>
</dbReference>
<keyword evidence="16" id="KW-0812">Transmembrane</keyword>
<sequence length="781" mass="85305">MQRHNRYEGDSAEREPLDYSGYSHFQGQPQAATHYDDHSQYQQQQQQQSQQQNHHHHHQQQPQDYYDQDHTRDRYDDSENNRQSPSPPRATADAYQPDADLDASLGRLRAERRNDRDRHNWPGAASPNPDIVSPLSSPQPADNGYWDQEHGGRARPPKSNVTPGADNFSASAGGGMAGIAYQVADRNARESGLEAMRGTDPDQPNYPEQAHHAAQNGHNHNDDFGRHSPFPSPSDGPRQRSYGHDAGDRDSHSSLTGLGASGIPPGRSTPGNVTPSRSPLSRSAVYTDDPYLSFSRTSLPNLGVVNPHDIFDDGDDGLDYGRKNHRTSMLSLGASSNRSGSNLGAAAAAAAAAAGAGAGRAGSGSRAATYGPVNSNTPYEETHNLGADKTWGEKPKGKSKVWRLIVIGIVAVAIIAALALGIVFGVAMKDGGGGGAAASSGQTAEEDQATNGELNADSQEIKSLMNNNQLHKVFMGMDYTPLNTQYPDCLKSPPSQNNVTRDIAVLSKLTNIVRTYGTDCNQTEMVITAIDRLKLKGKMKVWLGVWQDGNDTTNARQLGEMWNILDHHSKDGRKPEDYFKGLIVANEILYREEMTKSQLKLLLSNVKTNLTTRGINLPVATSDLGKDWKDKDFADTSEYIMANIHPFFGGTPADKAAAWTMDFWNDFVKANQKSEAEKNVIAEYGWPSQGGQRCPDNAASCSTFATADIQGLNKVLQDWVCPALNNGTNYFWFSAFDEPWKIKFNTAKENWEDHWGLMTVDRKLKSGVTIPDCGGKEAPAA</sequence>
<feature type="region of interest" description="Disordered" evidence="15">
    <location>
        <begin position="1"/>
        <end position="284"/>
    </location>
</feature>
<reference evidence="18" key="2">
    <citation type="submission" date="2019-10" db="EMBL/GenBank/DDBJ databases">
        <authorList>
            <consortium name="NCBI Genome Project"/>
        </authorList>
    </citation>
    <scope>NUCLEOTIDE SEQUENCE</scope>
    <source>
        <strain evidence="18">NI907</strain>
    </source>
</reference>
<feature type="compositionally biased region" description="Basic and acidic residues" evidence="15">
    <location>
        <begin position="67"/>
        <end position="80"/>
    </location>
</feature>
<keyword evidence="8" id="KW-0325">Glycoprotein</keyword>
<dbReference type="KEGG" id="pgri:PgNI_11013"/>
<comment type="similarity">
    <text evidence="3">Belongs to the glycosyl hydrolase 17 family.</text>
</comment>
<accession>A0A6P8AXS8</accession>
<evidence type="ECO:0000256" key="2">
    <source>
        <dbReference type="ARBA" id="ARBA00004401"/>
    </source>
</evidence>
<evidence type="ECO:0000256" key="4">
    <source>
        <dbReference type="ARBA" id="ARBA00012780"/>
    </source>
</evidence>
<evidence type="ECO:0000256" key="9">
    <source>
        <dbReference type="ARBA" id="ARBA00023277"/>
    </source>
</evidence>
<proteinExistence type="inferred from homology"/>
<reference evidence="17 18" key="1">
    <citation type="journal article" date="2019" name="Mol. Biol. Evol.">
        <title>Blast fungal genomes show frequent chromosomal changes, gene gains and losses, and effector gene turnover.</title>
        <authorList>
            <person name="Gomez Luciano L.B."/>
            <person name="Jason Tsai I."/>
            <person name="Chuma I."/>
            <person name="Tosa Y."/>
            <person name="Chen Y.H."/>
            <person name="Li J.Y."/>
            <person name="Li M.Y."/>
            <person name="Jade Lu M.Y."/>
            <person name="Nakayashiki H."/>
            <person name="Li W.H."/>
        </authorList>
    </citation>
    <scope>NUCLEOTIDE SEQUENCE [LARGE SCALE GENOMIC DNA]</scope>
    <source>
        <strain evidence="17 18">NI907</strain>
    </source>
</reference>
<gene>
    <name evidence="18" type="ORF">PgNI_11013</name>
</gene>
<keyword evidence="10" id="KW-0961">Cell wall biogenesis/degradation</keyword>
<dbReference type="GO" id="GO:0009277">
    <property type="term" value="C:fungal-type cell wall"/>
    <property type="evidence" value="ECO:0007669"/>
    <property type="project" value="TreeGrafter"/>
</dbReference>
<dbReference type="RefSeq" id="XP_030979726.1">
    <property type="nucleotide sequence ID" value="XM_031130987.1"/>
</dbReference>
<feature type="compositionally biased region" description="Basic and acidic residues" evidence="15">
    <location>
        <begin position="242"/>
        <end position="252"/>
    </location>
</feature>
<evidence type="ECO:0000256" key="15">
    <source>
        <dbReference type="SAM" id="MobiDB-lite"/>
    </source>
</evidence>
<dbReference type="OrthoDB" id="68336at2759"/>